<dbReference type="InterPro" id="IPR050071">
    <property type="entry name" value="Dehydroquinate_synthase"/>
</dbReference>
<evidence type="ECO:0000313" key="6">
    <source>
        <dbReference type="EMBL" id="CAF9914792.1"/>
    </source>
</evidence>
<dbReference type="Pfam" id="PF01761">
    <property type="entry name" value="DHQ_synthase"/>
    <property type="match status" value="1"/>
</dbReference>
<dbReference type="Gene3D" id="3.40.50.1970">
    <property type="match status" value="1"/>
</dbReference>
<dbReference type="InterPro" id="IPR036291">
    <property type="entry name" value="NAD(P)-bd_dom_sf"/>
</dbReference>
<dbReference type="InterPro" id="IPR056179">
    <property type="entry name" value="DHQS_C"/>
</dbReference>
<dbReference type="Proteomes" id="UP000664169">
    <property type="component" value="Unassembled WGS sequence"/>
</dbReference>
<evidence type="ECO:0000259" key="3">
    <source>
        <dbReference type="Pfam" id="PF01370"/>
    </source>
</evidence>
<dbReference type="InterPro" id="IPR001509">
    <property type="entry name" value="Epimerase_deHydtase"/>
</dbReference>
<dbReference type="Gene3D" id="1.20.1090.10">
    <property type="entry name" value="Dehydroquinate synthase-like - alpha domain"/>
    <property type="match status" value="1"/>
</dbReference>
<evidence type="ECO:0000259" key="5">
    <source>
        <dbReference type="Pfam" id="PF24621"/>
    </source>
</evidence>
<feature type="domain" description="3-dehydroquinate synthase C-terminal" evidence="5">
    <location>
        <begin position="141"/>
        <end position="264"/>
    </location>
</feature>
<comment type="cofactor">
    <cofactor evidence="1">
        <name>NAD(+)</name>
        <dbReference type="ChEBI" id="CHEBI:57540"/>
    </cofactor>
</comment>
<dbReference type="AlphaFoldDB" id="A0A8H3F2I6"/>
<evidence type="ECO:0000256" key="1">
    <source>
        <dbReference type="ARBA" id="ARBA00001911"/>
    </source>
</evidence>
<keyword evidence="2" id="KW-0520">NAD</keyword>
<feature type="domain" description="NAD-dependent epimerase/dehydratase" evidence="3">
    <location>
        <begin position="353"/>
        <end position="604"/>
    </location>
</feature>
<dbReference type="Pfam" id="PF01370">
    <property type="entry name" value="Epimerase"/>
    <property type="match status" value="1"/>
</dbReference>
<dbReference type="SUPFAM" id="SSF56796">
    <property type="entry name" value="Dehydroquinate synthase-like"/>
    <property type="match status" value="1"/>
</dbReference>
<dbReference type="EMBL" id="CAJPDQ010000009">
    <property type="protein sequence ID" value="CAF9914792.1"/>
    <property type="molecule type" value="Genomic_DNA"/>
</dbReference>
<evidence type="ECO:0000256" key="2">
    <source>
        <dbReference type="ARBA" id="ARBA00023027"/>
    </source>
</evidence>
<evidence type="ECO:0008006" key="8">
    <source>
        <dbReference type="Google" id="ProtNLM"/>
    </source>
</evidence>
<accession>A0A8H3F2I6</accession>
<dbReference type="PANTHER" id="PTHR43622">
    <property type="entry name" value="3-DEHYDROQUINATE SYNTHASE"/>
    <property type="match status" value="1"/>
</dbReference>
<dbReference type="PANTHER" id="PTHR43622:SF3">
    <property type="entry name" value="2-EPI-5-EPI-VALIOLONE SYNTHASE"/>
    <property type="match status" value="1"/>
</dbReference>
<evidence type="ECO:0000259" key="4">
    <source>
        <dbReference type="Pfam" id="PF01761"/>
    </source>
</evidence>
<organism evidence="6 7">
    <name type="scientific">Gomphillus americanus</name>
    <dbReference type="NCBI Taxonomy" id="1940652"/>
    <lineage>
        <taxon>Eukaryota</taxon>
        <taxon>Fungi</taxon>
        <taxon>Dikarya</taxon>
        <taxon>Ascomycota</taxon>
        <taxon>Pezizomycotina</taxon>
        <taxon>Lecanoromycetes</taxon>
        <taxon>OSLEUM clade</taxon>
        <taxon>Ostropomycetidae</taxon>
        <taxon>Ostropales</taxon>
        <taxon>Graphidaceae</taxon>
        <taxon>Gomphilloideae</taxon>
        <taxon>Gomphillus</taxon>
    </lineage>
</organism>
<dbReference type="InterPro" id="IPR030960">
    <property type="entry name" value="DHQS/DOIS_N"/>
</dbReference>
<reference evidence="6" key="1">
    <citation type="submission" date="2021-03" db="EMBL/GenBank/DDBJ databases">
        <authorList>
            <person name="Tagirdzhanova G."/>
        </authorList>
    </citation>
    <scope>NUCLEOTIDE SEQUENCE</scope>
</reference>
<protein>
    <recommendedName>
        <fullName evidence="8">3-dehydroquinate synthase domain-containing protein</fullName>
    </recommendedName>
</protein>
<evidence type="ECO:0000313" key="7">
    <source>
        <dbReference type="Proteomes" id="UP000664169"/>
    </source>
</evidence>
<feature type="domain" description="3-dehydroquinate synthase N-terminal" evidence="4">
    <location>
        <begin position="34"/>
        <end position="138"/>
    </location>
</feature>
<dbReference type="OrthoDB" id="197068at2759"/>
<dbReference type="Pfam" id="PF24621">
    <property type="entry name" value="DHQS_C"/>
    <property type="match status" value="1"/>
</dbReference>
<keyword evidence="7" id="KW-1185">Reference proteome</keyword>
<sequence>MRTAHYQPLLSISNPIAQSLTEWKIHSIHLESCEKDFGGVLRILDAPVNLHMSSSDLFIVIGGGTLMDTVGFAAALYKGGTQYLKIPTTLVGMVDAGIAAKVGVNFRDHKSLLGRYFAPVACLNDAQTFLNTLSKQEIACGLAEATKIAVVKSSVLFGKIERYQRRNEMSILMPESIACSVFLMLEELQPNLQENQLYRVAEFGHEFGHIIESVATHQIPHGQYVATGIAISTSLARYKGIISQTELERILTLLLDLQLSIYMKGWNGCCDPAVLWSKISQDGIDHKHGMLYLVVPKTIGSATFINHISDINYCMLCQVMKDLEDFLGHYNGQPYAGQDTLEEQHALKDINTIAVTAASGDIGSQLAGYCLSKNIRLICSVRPTALDKFDARMVHLDNNATLLVGDILHLDNLRTMIRHANVFFNMAGIVTLGAKCEDFGKVIALNGFPQGIVTWLIQEMNRESEVKVLFSSSQRVHLTLDDESITKWVAEAAAQFSSQAYHLLQSSDVQQALEQFTNDFLINRPLPQGHNVYEASKRLGEHFVALLPRHCLMRISSVYGSGYTRGMVYRACNPKSTSMNVEECEIRDFVYNDDLLELMLKVVHPHRDVIRYQGHSSLWCQRNADQADIRWNLYHGFADIIRYPSFGANRTWP</sequence>
<dbReference type="Gene3D" id="3.40.50.720">
    <property type="entry name" value="NAD(P)-binding Rossmann-like Domain"/>
    <property type="match status" value="1"/>
</dbReference>
<dbReference type="SUPFAM" id="SSF51735">
    <property type="entry name" value="NAD(P)-binding Rossmann-fold domains"/>
    <property type="match status" value="1"/>
</dbReference>
<gene>
    <name evidence="6" type="ORF">GOMPHAMPRED_008274</name>
</gene>
<dbReference type="GO" id="GO:0003856">
    <property type="term" value="F:3-dehydroquinate synthase activity"/>
    <property type="evidence" value="ECO:0007669"/>
    <property type="project" value="TreeGrafter"/>
</dbReference>
<name>A0A8H3F2I6_9LECA</name>
<comment type="caution">
    <text evidence="6">The sequence shown here is derived from an EMBL/GenBank/DDBJ whole genome shotgun (WGS) entry which is preliminary data.</text>
</comment>
<proteinExistence type="predicted"/>